<name>A0ABU0T6C9_9ACTN</name>
<reference evidence="2 3" key="1">
    <citation type="submission" date="2023-07" db="EMBL/GenBank/DDBJ databases">
        <title>Comparative genomics of wheat-associated soil bacteria to identify genetic determinants of phenazine resistance.</title>
        <authorList>
            <person name="Mouncey N."/>
        </authorList>
    </citation>
    <scope>NUCLEOTIDE SEQUENCE [LARGE SCALE GENOMIC DNA]</scope>
    <source>
        <strain evidence="2 3">V2I4</strain>
    </source>
</reference>
<gene>
    <name evidence="2" type="ORF">QF035_008923</name>
</gene>
<dbReference type="EMBL" id="JAUSZI010000002">
    <property type="protein sequence ID" value="MDQ1031341.1"/>
    <property type="molecule type" value="Genomic_DNA"/>
</dbReference>
<protein>
    <submittedName>
        <fullName evidence="2">Uncharacterized protein</fullName>
    </submittedName>
</protein>
<evidence type="ECO:0000313" key="2">
    <source>
        <dbReference type="EMBL" id="MDQ1031341.1"/>
    </source>
</evidence>
<organism evidence="2 3">
    <name type="scientific">Streptomyces umbrinus</name>
    <dbReference type="NCBI Taxonomy" id="67370"/>
    <lineage>
        <taxon>Bacteria</taxon>
        <taxon>Bacillati</taxon>
        <taxon>Actinomycetota</taxon>
        <taxon>Actinomycetes</taxon>
        <taxon>Kitasatosporales</taxon>
        <taxon>Streptomycetaceae</taxon>
        <taxon>Streptomyces</taxon>
        <taxon>Streptomyces phaeochromogenes group</taxon>
    </lineage>
</organism>
<keyword evidence="3" id="KW-1185">Reference proteome</keyword>
<feature type="region of interest" description="Disordered" evidence="1">
    <location>
        <begin position="53"/>
        <end position="73"/>
    </location>
</feature>
<sequence>MRCPTVPEHYRYDDPQLWVGNGPDTQTLCCLAAAWMSPDSTARPSGVGYALRNRAGARGTGDPPPGISATARV</sequence>
<dbReference type="Proteomes" id="UP001230328">
    <property type="component" value="Unassembled WGS sequence"/>
</dbReference>
<evidence type="ECO:0000256" key="1">
    <source>
        <dbReference type="SAM" id="MobiDB-lite"/>
    </source>
</evidence>
<comment type="caution">
    <text evidence="2">The sequence shown here is derived from an EMBL/GenBank/DDBJ whole genome shotgun (WGS) entry which is preliminary data.</text>
</comment>
<evidence type="ECO:0000313" key="3">
    <source>
        <dbReference type="Proteomes" id="UP001230328"/>
    </source>
</evidence>
<accession>A0ABU0T6C9</accession>
<proteinExistence type="predicted"/>